<evidence type="ECO:0000256" key="2">
    <source>
        <dbReference type="ARBA" id="ARBA00022475"/>
    </source>
</evidence>
<keyword evidence="8" id="KW-1185">Reference proteome</keyword>
<feature type="transmembrane region" description="Helical" evidence="6">
    <location>
        <begin position="6"/>
        <end position="28"/>
    </location>
</feature>
<dbReference type="Pfam" id="PF01810">
    <property type="entry name" value="LysE"/>
    <property type="match status" value="1"/>
</dbReference>
<keyword evidence="4 6" id="KW-1133">Transmembrane helix</keyword>
<dbReference type="PIRSF" id="PIRSF006324">
    <property type="entry name" value="LeuE"/>
    <property type="match status" value="1"/>
</dbReference>
<evidence type="ECO:0000256" key="4">
    <source>
        <dbReference type="ARBA" id="ARBA00022989"/>
    </source>
</evidence>
<dbReference type="PANTHER" id="PTHR30086:SF20">
    <property type="entry name" value="ARGININE EXPORTER PROTEIN ARGO-RELATED"/>
    <property type="match status" value="1"/>
</dbReference>
<gene>
    <name evidence="7" type="ORF">DFR68_101559</name>
</gene>
<organism evidence="7 8">
    <name type="scientific">Nocardia mexicana</name>
    <dbReference type="NCBI Taxonomy" id="279262"/>
    <lineage>
        <taxon>Bacteria</taxon>
        <taxon>Bacillati</taxon>
        <taxon>Actinomycetota</taxon>
        <taxon>Actinomycetes</taxon>
        <taxon>Mycobacteriales</taxon>
        <taxon>Nocardiaceae</taxon>
        <taxon>Nocardia</taxon>
    </lineage>
</organism>
<reference evidence="7 8" key="1">
    <citation type="submission" date="2018-07" db="EMBL/GenBank/DDBJ databases">
        <title>Genomic Encyclopedia of Type Strains, Phase IV (KMG-IV): sequencing the most valuable type-strain genomes for metagenomic binning, comparative biology and taxonomic classification.</title>
        <authorList>
            <person name="Goeker M."/>
        </authorList>
    </citation>
    <scope>NUCLEOTIDE SEQUENCE [LARGE SCALE GENOMIC DNA]</scope>
    <source>
        <strain evidence="7 8">DSM 44952</strain>
    </source>
</reference>
<keyword evidence="2" id="KW-1003">Cell membrane</keyword>
<name>A0A370HFD8_9NOCA</name>
<evidence type="ECO:0000313" key="8">
    <source>
        <dbReference type="Proteomes" id="UP000255355"/>
    </source>
</evidence>
<dbReference type="STRING" id="1210089.GCA_001613165_04218"/>
<dbReference type="OrthoDB" id="9784202at2"/>
<feature type="transmembrane region" description="Helical" evidence="6">
    <location>
        <begin position="77"/>
        <end position="95"/>
    </location>
</feature>
<keyword evidence="3 6" id="KW-0812">Transmembrane</keyword>
<feature type="transmembrane region" description="Helical" evidence="6">
    <location>
        <begin position="147"/>
        <end position="168"/>
    </location>
</feature>
<sequence length="209" mass="21781">MTSGALLGFVVITSLAVMTPGLDTMLVLRSAVLGGRRRGLAAVAGISIGCLVWGTASVLGLTALLTASRLAYDVVRFLGAAYLLWLGGSALWKSLRRNSDAAPPESEVAAVASSWAALRAGLLTNLLNPKVGVFAMSLLPQFLPAGAPAWGALLVAMHIGIGIVWYSVLTSLAVRAKWLLTRAAVKRWLDRVTATVLIGFGIKLATDGT</sequence>
<evidence type="ECO:0000256" key="5">
    <source>
        <dbReference type="ARBA" id="ARBA00023136"/>
    </source>
</evidence>
<comment type="subcellular location">
    <subcellularLocation>
        <location evidence="1">Cell membrane</location>
        <topology evidence="1">Multi-pass membrane protein</topology>
    </subcellularLocation>
</comment>
<dbReference type="RefSeq" id="WP_068022093.1">
    <property type="nucleotide sequence ID" value="NZ_QQAZ01000001.1"/>
</dbReference>
<feature type="transmembrane region" description="Helical" evidence="6">
    <location>
        <begin position="40"/>
        <end position="65"/>
    </location>
</feature>
<dbReference type="Proteomes" id="UP000255355">
    <property type="component" value="Unassembled WGS sequence"/>
</dbReference>
<comment type="caution">
    <text evidence="7">The sequence shown here is derived from an EMBL/GenBank/DDBJ whole genome shotgun (WGS) entry which is preliminary data.</text>
</comment>
<proteinExistence type="predicted"/>
<dbReference type="GO" id="GO:0005886">
    <property type="term" value="C:plasma membrane"/>
    <property type="evidence" value="ECO:0007669"/>
    <property type="project" value="UniProtKB-SubCell"/>
</dbReference>
<accession>A0A370HFD8</accession>
<dbReference type="EMBL" id="QQAZ01000001">
    <property type="protein sequence ID" value="RDI55725.1"/>
    <property type="molecule type" value="Genomic_DNA"/>
</dbReference>
<evidence type="ECO:0000256" key="6">
    <source>
        <dbReference type="SAM" id="Phobius"/>
    </source>
</evidence>
<evidence type="ECO:0000256" key="3">
    <source>
        <dbReference type="ARBA" id="ARBA00022692"/>
    </source>
</evidence>
<dbReference type="PANTHER" id="PTHR30086">
    <property type="entry name" value="ARGININE EXPORTER PROTEIN ARGO"/>
    <property type="match status" value="1"/>
</dbReference>
<evidence type="ECO:0000313" key="7">
    <source>
        <dbReference type="EMBL" id="RDI55725.1"/>
    </source>
</evidence>
<dbReference type="InterPro" id="IPR001123">
    <property type="entry name" value="LeuE-type"/>
</dbReference>
<evidence type="ECO:0000256" key="1">
    <source>
        <dbReference type="ARBA" id="ARBA00004651"/>
    </source>
</evidence>
<keyword evidence="5 6" id="KW-0472">Membrane</keyword>
<dbReference type="AlphaFoldDB" id="A0A370HFD8"/>
<protein>
    <submittedName>
        <fullName evidence="7">Threonine/homoserine/homoserine lactone efflux protein</fullName>
    </submittedName>
</protein>
<dbReference type="GO" id="GO:0015171">
    <property type="term" value="F:amino acid transmembrane transporter activity"/>
    <property type="evidence" value="ECO:0007669"/>
    <property type="project" value="TreeGrafter"/>
</dbReference>